<dbReference type="Pfam" id="PF04153">
    <property type="entry name" value="NOT2_3_5_C"/>
    <property type="match status" value="1"/>
</dbReference>
<feature type="domain" description="NOT2/NOT3/NOT5 C-terminal" evidence="17">
    <location>
        <begin position="469"/>
        <end position="594"/>
    </location>
</feature>
<keyword evidence="5" id="KW-0963">Cytoplasm</keyword>
<dbReference type="GO" id="GO:0005634">
    <property type="term" value="C:nucleus"/>
    <property type="evidence" value="ECO:0007669"/>
    <property type="project" value="UniProtKB-SubCell"/>
</dbReference>
<feature type="compositionally biased region" description="Polar residues" evidence="16">
    <location>
        <begin position="122"/>
        <end position="133"/>
    </location>
</feature>
<sequence>MAYNNPMESAFRSSMDSNSMVSGIGRNTMDSNSMLSGIGRNSMDSNSMVSGIGRNSMDSNSMVSGIGQRFMGDQLTWSSQFGLGRKSSSELSPGSKKVLSGMPPVPHSMTQNLVQSFAMSGQVQQQSGMNQPPKSRKSGGFFDEDDSETSMFFPPSNIFRGDKEILNQAQSPSQLSGFSNNFFNQGGLAMFNAQQRGVSGPQFQRNNAPTPTNMNPNFQPLGLQQQSSPSSRGIISAIGQQRIINQPPTSQAMSNMQKRPIGSIGSGLSSSAATQMSNLGQAFFSQSRGNDGSQPNFDLSEFPTLGNRTISSSNPIQAPRNYVGMVSKPVQEQTPEFTIQQEDFPALPGAQSTLSMFVSDPTSSSGSSDLSRKTPINLISGSSFEQSSGKDGKFPGDKQTGGPYKRGIVTHQDGTVSNIPAGMVTDQFGIVGLLTFIKAAETDPNLIALAPGMDLTTLGLNLNSPENLYSTFQSPWVDMPCRPQDIDFHVPAEYLTNIFIRDKLAPIKLNRYTEDLLFFLFYMNGGDVLQLAAAAELYSRDWRYHKDERVWITRAPGVEPIVKTNTYERGTYYFFDAQNWRKVAKEFYLEYDKLEDKPSLPPTLHHNPNQPISAH</sequence>
<proteinExistence type="inferred from homology"/>
<keyword evidence="10" id="KW-0943">RNA-mediated gene silencing</keyword>
<dbReference type="Proteomes" id="UP001634394">
    <property type="component" value="Unassembled WGS sequence"/>
</dbReference>
<evidence type="ECO:0000313" key="18">
    <source>
        <dbReference type="EMBL" id="KAL3881684.1"/>
    </source>
</evidence>
<evidence type="ECO:0000256" key="8">
    <source>
        <dbReference type="ARBA" id="ARBA00022845"/>
    </source>
</evidence>
<evidence type="ECO:0000256" key="10">
    <source>
        <dbReference type="ARBA" id="ARBA00023158"/>
    </source>
</evidence>
<evidence type="ECO:0000256" key="3">
    <source>
        <dbReference type="ARBA" id="ARBA00007682"/>
    </source>
</evidence>
<dbReference type="Gene3D" id="2.30.30.1020">
    <property type="entry name" value="CCR4-NOT complex subunit 2/3/5, C-terminal domain"/>
    <property type="match status" value="1"/>
</dbReference>
<comment type="similarity">
    <text evidence="3">Belongs to the CNOT2/3/5 family.</text>
</comment>
<dbReference type="FunFam" id="2.30.30.1020:FF:000001">
    <property type="entry name" value="Putative CCR4-NOT transcription complex subunit 2"/>
    <property type="match status" value="1"/>
</dbReference>
<protein>
    <recommendedName>
        <fullName evidence="14">CCR4-NOT transcription complex subunit 2</fullName>
    </recommendedName>
    <alternativeName>
        <fullName evidence="15">CCR4-associated factor 2</fullName>
    </alternativeName>
</protein>
<gene>
    <name evidence="18" type="ORF">ACJMK2_028088</name>
</gene>
<feature type="compositionally biased region" description="Polar residues" evidence="16">
    <location>
        <begin position="306"/>
        <end position="316"/>
    </location>
</feature>
<dbReference type="GO" id="GO:0005829">
    <property type="term" value="C:cytosol"/>
    <property type="evidence" value="ECO:0007669"/>
    <property type="project" value="UniProtKB-ARBA"/>
</dbReference>
<keyword evidence="11" id="KW-0804">Transcription</keyword>
<keyword evidence="8" id="KW-0810">Translation regulation</keyword>
<keyword evidence="9" id="KW-0805">Transcription regulation</keyword>
<dbReference type="AlphaFoldDB" id="A0ABD3X613"/>
<evidence type="ECO:0000256" key="6">
    <source>
        <dbReference type="ARBA" id="ARBA00022491"/>
    </source>
</evidence>
<evidence type="ECO:0000256" key="1">
    <source>
        <dbReference type="ARBA" id="ARBA00004123"/>
    </source>
</evidence>
<dbReference type="GO" id="GO:0006417">
    <property type="term" value="P:regulation of translation"/>
    <property type="evidence" value="ECO:0007669"/>
    <property type="project" value="UniProtKB-KW"/>
</dbReference>
<feature type="region of interest" description="Disordered" evidence="16">
    <location>
        <begin position="355"/>
        <end position="405"/>
    </location>
</feature>
<evidence type="ECO:0000256" key="16">
    <source>
        <dbReference type="SAM" id="MobiDB-lite"/>
    </source>
</evidence>
<dbReference type="InterPro" id="IPR040168">
    <property type="entry name" value="Not2/3/5"/>
</dbReference>
<evidence type="ECO:0000256" key="13">
    <source>
        <dbReference type="ARBA" id="ARBA00064045"/>
    </source>
</evidence>
<reference evidence="18 19" key="1">
    <citation type="submission" date="2024-11" db="EMBL/GenBank/DDBJ databases">
        <title>Chromosome-level genome assembly of the freshwater bivalve Anodonta woodiana.</title>
        <authorList>
            <person name="Chen X."/>
        </authorList>
    </citation>
    <scope>NUCLEOTIDE SEQUENCE [LARGE SCALE GENOMIC DNA]</scope>
    <source>
        <strain evidence="18">MN2024</strain>
        <tissue evidence="18">Gills</tissue>
    </source>
</reference>
<feature type="region of interest" description="Disordered" evidence="16">
    <location>
        <begin position="284"/>
        <end position="319"/>
    </location>
</feature>
<dbReference type="InterPro" id="IPR007282">
    <property type="entry name" value="NOT2/3/5_C"/>
</dbReference>
<dbReference type="InterPro" id="IPR038635">
    <property type="entry name" value="CCR4-NOT_su2/3/5_C_sf"/>
</dbReference>
<dbReference type="PANTHER" id="PTHR23326">
    <property type="entry name" value="CCR4 NOT-RELATED"/>
    <property type="match status" value="1"/>
</dbReference>
<feature type="compositionally biased region" description="Low complexity" evidence="16">
    <location>
        <begin position="359"/>
        <end position="369"/>
    </location>
</feature>
<comment type="subcellular location">
    <subcellularLocation>
        <location evidence="2">Cytoplasm</location>
    </subcellularLocation>
    <subcellularLocation>
        <location evidence="1">Nucleus</location>
    </subcellularLocation>
</comment>
<evidence type="ECO:0000256" key="5">
    <source>
        <dbReference type="ARBA" id="ARBA00022490"/>
    </source>
</evidence>
<dbReference type="EMBL" id="JBJQND010000003">
    <property type="protein sequence ID" value="KAL3881684.1"/>
    <property type="molecule type" value="Genomic_DNA"/>
</dbReference>
<evidence type="ECO:0000256" key="14">
    <source>
        <dbReference type="ARBA" id="ARBA00071434"/>
    </source>
</evidence>
<evidence type="ECO:0000313" key="19">
    <source>
        <dbReference type="Proteomes" id="UP001634394"/>
    </source>
</evidence>
<feature type="region of interest" description="Disordered" evidence="16">
    <location>
        <begin position="122"/>
        <end position="153"/>
    </location>
</feature>
<evidence type="ECO:0000256" key="12">
    <source>
        <dbReference type="ARBA" id="ARBA00023242"/>
    </source>
</evidence>
<evidence type="ECO:0000256" key="11">
    <source>
        <dbReference type="ARBA" id="ARBA00023163"/>
    </source>
</evidence>
<dbReference type="GO" id="GO:0031047">
    <property type="term" value="P:regulatory ncRNA-mediated gene silencing"/>
    <property type="evidence" value="ECO:0007669"/>
    <property type="project" value="UniProtKB-KW"/>
</dbReference>
<evidence type="ECO:0000256" key="2">
    <source>
        <dbReference type="ARBA" id="ARBA00004496"/>
    </source>
</evidence>
<feature type="compositionally biased region" description="Polar residues" evidence="16">
    <location>
        <begin position="284"/>
        <end position="297"/>
    </location>
</feature>
<accession>A0ABD3X613</accession>
<keyword evidence="12" id="KW-0539">Nucleus</keyword>
<name>A0ABD3X613_SINWO</name>
<comment type="caution">
    <text evidence="18">The sequence shown here is derived from an EMBL/GenBank/DDBJ whole genome shotgun (WGS) entry which is preliminary data.</text>
</comment>
<organism evidence="18 19">
    <name type="scientific">Sinanodonta woodiana</name>
    <name type="common">Chinese pond mussel</name>
    <name type="synonym">Anodonta woodiana</name>
    <dbReference type="NCBI Taxonomy" id="1069815"/>
    <lineage>
        <taxon>Eukaryota</taxon>
        <taxon>Metazoa</taxon>
        <taxon>Spiralia</taxon>
        <taxon>Lophotrochozoa</taxon>
        <taxon>Mollusca</taxon>
        <taxon>Bivalvia</taxon>
        <taxon>Autobranchia</taxon>
        <taxon>Heteroconchia</taxon>
        <taxon>Palaeoheterodonta</taxon>
        <taxon>Unionida</taxon>
        <taxon>Unionoidea</taxon>
        <taxon>Unionidae</taxon>
        <taxon>Unioninae</taxon>
        <taxon>Sinanodonta</taxon>
    </lineage>
</organism>
<evidence type="ECO:0000256" key="15">
    <source>
        <dbReference type="ARBA" id="ARBA00083550"/>
    </source>
</evidence>
<evidence type="ECO:0000256" key="4">
    <source>
        <dbReference type="ARBA" id="ARBA00022473"/>
    </source>
</evidence>
<evidence type="ECO:0000256" key="7">
    <source>
        <dbReference type="ARBA" id="ARBA00022553"/>
    </source>
</evidence>
<dbReference type="GO" id="GO:2000036">
    <property type="term" value="P:regulation of stem cell population maintenance"/>
    <property type="evidence" value="ECO:0007669"/>
    <property type="project" value="UniProtKB-ARBA"/>
</dbReference>
<keyword evidence="7" id="KW-0597">Phosphoprotein</keyword>
<feature type="compositionally biased region" description="Polar residues" evidence="16">
    <location>
        <begin position="377"/>
        <end position="387"/>
    </location>
</feature>
<evidence type="ECO:0000259" key="17">
    <source>
        <dbReference type="Pfam" id="PF04153"/>
    </source>
</evidence>
<keyword evidence="6" id="KW-0678">Repressor</keyword>
<keyword evidence="19" id="KW-1185">Reference proteome</keyword>
<keyword evidence="4" id="KW-0217">Developmental protein</keyword>
<evidence type="ECO:0000256" key="9">
    <source>
        <dbReference type="ARBA" id="ARBA00023015"/>
    </source>
</evidence>
<comment type="subunit">
    <text evidence="13">Component of the CCR4-NOT complex; distinct complexes seem to exist that differ in the participation of probably mutually exclusive catalytic subunits. In the complex interacts directly with CNOT3. Interacts with NCOR1, NCOR2. HDAC3 and GPS2.</text>
</comment>